<dbReference type="GO" id="GO:0016301">
    <property type="term" value="F:kinase activity"/>
    <property type="evidence" value="ECO:0007669"/>
    <property type="project" value="UniProtKB-KW"/>
</dbReference>
<feature type="domain" description="YjeF N-terminal" evidence="21">
    <location>
        <begin position="26"/>
        <end position="223"/>
    </location>
</feature>
<protein>
    <recommendedName>
        <fullName evidence="19">Bifunctional NAD(P)H-hydrate repair enzyme</fullName>
    </recommendedName>
    <alternativeName>
        <fullName evidence="19">Nicotinamide nucleotide repair protein</fullName>
    </alternativeName>
    <domain>
        <recommendedName>
            <fullName evidence="19">ADP-dependent (S)-NAD(P)H-hydrate dehydratase</fullName>
            <ecNumber evidence="19">4.2.1.136</ecNumber>
        </recommendedName>
        <alternativeName>
            <fullName evidence="19">ADP-dependent NAD(P)HX dehydratase</fullName>
        </alternativeName>
    </domain>
    <domain>
        <recommendedName>
            <fullName evidence="19">NAD(P)H-hydrate epimerase</fullName>
            <ecNumber evidence="19">5.1.99.6</ecNumber>
        </recommendedName>
    </domain>
</protein>
<dbReference type="GO" id="GO:0110051">
    <property type="term" value="P:metabolite repair"/>
    <property type="evidence" value="ECO:0007669"/>
    <property type="project" value="TreeGrafter"/>
</dbReference>
<feature type="binding site" evidence="18">
    <location>
        <begin position="137"/>
        <end position="143"/>
    </location>
    <ligand>
        <name>(6S)-NADPHX</name>
        <dbReference type="ChEBI" id="CHEBI:64076"/>
    </ligand>
</feature>
<evidence type="ECO:0000256" key="7">
    <source>
        <dbReference type="ARBA" id="ARBA00022840"/>
    </source>
</evidence>
<sequence length="508" mass="52170">MINDWKRDGRRSRVTEVNELLTTAEMAEADRLAIALGIPGIELMENAGRAVAAAALPLARGTEVLVMCGPGNNGGDGFVAARHLAAAGRKVRVMLLGEVGRLRGDAAVMAARWDGDVHLLGPDVPGAAGVVVDALFGAGLSKPVDGAAAAAIEAVNRSGLPVVAVDVPTGLDGSSGQVRGIAVRATRTVTFFRLKPGHLLMPGRDLCGEVRLADIGIPGSVLDDIRPSAFANRREIWAGRLCLGRRDIHKYDRGHVLVVGGDQWNTGAARLAARAALRAGAGLVTVASPTAALPVYASHLTSVMLRDGEGVEGVKAALADPRRNAVVIGPAAGVGDATRDKVCAVLAAGRSAVLDADALTSFEASPEQLFGAILSDRARPVVMTPHEGEFRRLFGSVVDMDADKLARARAAARLSGAVVLLKGTDTIVAAPDGKAWINDNAPEWLATAGSGDVLAGIVAALLARGLPAPLAAAAAAWLHGAAALRAGPGLIAEDLPEAIPSVLRELRN</sequence>
<dbReference type="PROSITE" id="PS51383">
    <property type="entry name" value="YJEF_C_3"/>
    <property type="match status" value="1"/>
</dbReference>
<feature type="binding site" evidence="17">
    <location>
        <position position="451"/>
    </location>
    <ligand>
        <name>AMP</name>
        <dbReference type="ChEBI" id="CHEBI:456215"/>
    </ligand>
</feature>
<dbReference type="Gene3D" id="3.40.50.10260">
    <property type="entry name" value="YjeF N-terminal domain"/>
    <property type="match status" value="1"/>
</dbReference>
<comment type="subunit">
    <text evidence="17">Homotetramer.</text>
</comment>
<comment type="cofactor">
    <cofactor evidence="17">
        <name>Mg(2+)</name>
        <dbReference type="ChEBI" id="CHEBI:18420"/>
    </cofactor>
</comment>
<evidence type="ECO:0000256" key="13">
    <source>
        <dbReference type="ARBA" id="ARBA00023268"/>
    </source>
</evidence>
<dbReference type="SUPFAM" id="SSF64153">
    <property type="entry name" value="YjeF N-terminal domain-like"/>
    <property type="match status" value="1"/>
</dbReference>
<keyword evidence="8 17" id="KW-0521">NADP</keyword>
<dbReference type="GO" id="GO:0005524">
    <property type="term" value="F:ATP binding"/>
    <property type="evidence" value="ECO:0007669"/>
    <property type="project" value="UniProtKB-UniRule"/>
</dbReference>
<dbReference type="GO" id="GO:0052856">
    <property type="term" value="F:NAD(P)HX epimerase activity"/>
    <property type="evidence" value="ECO:0007669"/>
    <property type="project" value="UniProtKB-UniRule"/>
</dbReference>
<feature type="binding site" evidence="17">
    <location>
        <begin position="422"/>
        <end position="426"/>
    </location>
    <ligand>
        <name>AMP</name>
        <dbReference type="ChEBI" id="CHEBI:456215"/>
    </ligand>
</feature>
<evidence type="ECO:0000256" key="11">
    <source>
        <dbReference type="ARBA" id="ARBA00023235"/>
    </source>
</evidence>
<dbReference type="Proteomes" id="UP000295678">
    <property type="component" value="Unassembled WGS sequence"/>
</dbReference>
<dbReference type="AlphaFoldDB" id="A0A4R3MCI7"/>
<gene>
    <name evidence="18" type="primary">nnrE</name>
    <name evidence="17" type="synonym">nnrD</name>
    <name evidence="22" type="ORF">EDC22_10447</name>
</gene>
<comment type="similarity">
    <text evidence="17">Belongs to the NnrD/CARKD family.</text>
</comment>
<evidence type="ECO:0000256" key="3">
    <source>
        <dbReference type="ARBA" id="ARBA00006001"/>
    </source>
</evidence>
<comment type="similarity">
    <text evidence="4 19">In the C-terminal section; belongs to the NnrD/CARKD family.</text>
</comment>
<keyword evidence="22" id="KW-0418">Kinase</keyword>
<comment type="catalytic activity">
    <reaction evidence="16 17 19">
        <text>(6S)-NADPHX + ADP = AMP + phosphate + NADPH + H(+)</text>
        <dbReference type="Rhea" id="RHEA:32235"/>
        <dbReference type="ChEBI" id="CHEBI:15378"/>
        <dbReference type="ChEBI" id="CHEBI:43474"/>
        <dbReference type="ChEBI" id="CHEBI:57783"/>
        <dbReference type="ChEBI" id="CHEBI:64076"/>
        <dbReference type="ChEBI" id="CHEBI:456215"/>
        <dbReference type="ChEBI" id="CHEBI:456216"/>
        <dbReference type="EC" id="4.2.1.136"/>
    </reaction>
</comment>
<evidence type="ECO:0000256" key="15">
    <source>
        <dbReference type="ARBA" id="ARBA00048238"/>
    </source>
</evidence>
<comment type="caution">
    <text evidence="17">Lacks conserved residue(s) required for the propagation of feature annotation.</text>
</comment>
<feature type="binding site" evidence="18">
    <location>
        <position position="133"/>
    </location>
    <ligand>
        <name>K(+)</name>
        <dbReference type="ChEBI" id="CHEBI:29103"/>
    </ligand>
</feature>
<dbReference type="PROSITE" id="PS01050">
    <property type="entry name" value="YJEF_C_2"/>
    <property type="match status" value="1"/>
</dbReference>
<keyword evidence="5 18" id="KW-0479">Metal-binding</keyword>
<dbReference type="EC" id="4.2.1.136" evidence="19"/>
<dbReference type="PIRSF" id="PIRSF017184">
    <property type="entry name" value="Nnr"/>
    <property type="match status" value="1"/>
</dbReference>
<comment type="caution">
    <text evidence="22">The sequence shown here is derived from an EMBL/GenBank/DDBJ whole genome shotgun (WGS) entry which is preliminary data.</text>
</comment>
<dbReference type="GO" id="GO:0046496">
    <property type="term" value="P:nicotinamide nucleotide metabolic process"/>
    <property type="evidence" value="ECO:0007669"/>
    <property type="project" value="UniProtKB-UniRule"/>
</dbReference>
<evidence type="ECO:0000256" key="5">
    <source>
        <dbReference type="ARBA" id="ARBA00022723"/>
    </source>
</evidence>
<reference evidence="22 23" key="1">
    <citation type="submission" date="2019-03" db="EMBL/GenBank/DDBJ databases">
        <title>Genomic Encyclopedia of Type Strains, Phase IV (KMG-IV): sequencing the most valuable type-strain genomes for metagenomic binning, comparative biology and taxonomic classification.</title>
        <authorList>
            <person name="Goeker M."/>
        </authorList>
    </citation>
    <scope>NUCLEOTIDE SEQUENCE [LARGE SCALE GENOMIC DNA]</scope>
    <source>
        <strain evidence="22 23">DSM 19345</strain>
    </source>
</reference>
<proteinExistence type="inferred from homology"/>
<evidence type="ECO:0000256" key="8">
    <source>
        <dbReference type="ARBA" id="ARBA00022857"/>
    </source>
</evidence>
<comment type="similarity">
    <text evidence="3 19">In the N-terminal section; belongs to the NnrE/AIBP family.</text>
</comment>
<dbReference type="Pfam" id="PF03853">
    <property type="entry name" value="YjeF_N"/>
    <property type="match status" value="1"/>
</dbReference>
<comment type="cofactor">
    <cofactor evidence="18 19">
        <name>K(+)</name>
        <dbReference type="ChEBI" id="CHEBI:29103"/>
    </cofactor>
    <text evidence="18 19">Binds 1 potassium ion per subunit.</text>
</comment>
<dbReference type="HAMAP" id="MF_01965">
    <property type="entry name" value="NADHX_dehydratase"/>
    <property type="match status" value="1"/>
</dbReference>
<accession>A0A4R3MCI7</accession>
<feature type="binding site" evidence="18">
    <location>
        <begin position="72"/>
        <end position="76"/>
    </location>
    <ligand>
        <name>(6S)-NADPHX</name>
        <dbReference type="ChEBI" id="CHEBI:64076"/>
    </ligand>
</feature>
<dbReference type="InterPro" id="IPR017953">
    <property type="entry name" value="Carbohydrate_kinase_pred_CS"/>
</dbReference>
<dbReference type="GO" id="GO:0052855">
    <property type="term" value="F:ADP-dependent NAD(P)H-hydrate dehydratase activity"/>
    <property type="evidence" value="ECO:0007669"/>
    <property type="project" value="UniProtKB-UniRule"/>
</dbReference>
<dbReference type="HAMAP" id="MF_01966">
    <property type="entry name" value="NADHX_epimerase"/>
    <property type="match status" value="1"/>
</dbReference>
<dbReference type="CDD" id="cd01171">
    <property type="entry name" value="YXKO-related"/>
    <property type="match status" value="1"/>
</dbReference>
<dbReference type="RefSeq" id="WP_132806060.1">
    <property type="nucleotide sequence ID" value="NZ_SMAK01000004.1"/>
</dbReference>
<keyword evidence="7 17" id="KW-0067">ATP-binding</keyword>
<dbReference type="OrthoDB" id="9806925at2"/>
<evidence type="ECO:0000259" key="20">
    <source>
        <dbReference type="PROSITE" id="PS51383"/>
    </source>
</evidence>
<dbReference type="InterPro" id="IPR029056">
    <property type="entry name" value="Ribokinase-like"/>
</dbReference>
<comment type="function">
    <text evidence="17">Catalyzes the dehydration of the S-form of NAD(P)HX at the expense of ADP, which is converted to AMP. Together with NAD(P)HX epimerase, which catalyzes the epimerization of the S- and R-forms, the enzyme allows the repair of both epimers of NAD(P)HX, a damaged form of NAD(P)H that is a result of enzymatic or heat-dependent hydration.</text>
</comment>
<keyword evidence="6 17" id="KW-0547">Nucleotide-binding</keyword>
<keyword evidence="11 18" id="KW-0413">Isomerase</keyword>
<keyword evidence="22" id="KW-0808">Transferase</keyword>
<dbReference type="EC" id="5.1.99.6" evidence="19"/>
<feature type="binding site" evidence="17">
    <location>
        <position position="386"/>
    </location>
    <ligand>
        <name>(6S)-NADPHX</name>
        <dbReference type="ChEBI" id="CHEBI:64076"/>
    </ligand>
</feature>
<feature type="binding site" evidence="17">
    <location>
        <position position="268"/>
    </location>
    <ligand>
        <name>(6S)-NADPHX</name>
        <dbReference type="ChEBI" id="CHEBI:64076"/>
    </ligand>
</feature>
<evidence type="ECO:0000313" key="22">
    <source>
        <dbReference type="EMBL" id="TCT11290.1"/>
    </source>
</evidence>
<keyword evidence="13" id="KW-0511">Multifunctional enzyme</keyword>
<comment type="similarity">
    <text evidence="18">Belongs to the NnrE/AIBP family.</text>
</comment>
<comment type="function">
    <text evidence="18">Catalyzes the epimerization of the S- and R-forms of NAD(P)HX, a damaged form of NAD(P)H that is a result of enzymatic or heat-dependent hydration. This is a prerequisite for the S-specific NAD(P)H-hydrate dehydratase to allow the repair of both epimers of NAD(P)HX.</text>
</comment>
<dbReference type="Pfam" id="PF01256">
    <property type="entry name" value="Carb_kinase"/>
    <property type="match status" value="1"/>
</dbReference>
<evidence type="ECO:0000259" key="21">
    <source>
        <dbReference type="PROSITE" id="PS51385"/>
    </source>
</evidence>
<dbReference type="InterPro" id="IPR036652">
    <property type="entry name" value="YjeF_N_dom_sf"/>
</dbReference>
<evidence type="ECO:0000313" key="23">
    <source>
        <dbReference type="Proteomes" id="UP000295678"/>
    </source>
</evidence>
<evidence type="ECO:0000256" key="2">
    <source>
        <dbReference type="ARBA" id="ARBA00000909"/>
    </source>
</evidence>
<evidence type="ECO:0000256" key="17">
    <source>
        <dbReference type="HAMAP-Rule" id="MF_01965"/>
    </source>
</evidence>
<dbReference type="PANTHER" id="PTHR12592">
    <property type="entry name" value="ATP-DEPENDENT (S)-NAD(P)H-HYDRATE DEHYDRATASE FAMILY MEMBER"/>
    <property type="match status" value="1"/>
</dbReference>
<evidence type="ECO:0000256" key="14">
    <source>
        <dbReference type="ARBA" id="ARBA00025153"/>
    </source>
</evidence>
<feature type="binding site" evidence="18">
    <location>
        <position position="166"/>
    </location>
    <ligand>
        <name>(6S)-NADPHX</name>
        <dbReference type="ChEBI" id="CHEBI:64076"/>
    </ligand>
</feature>
<keyword evidence="9 18" id="KW-0630">Potassium</keyword>
<comment type="catalytic activity">
    <reaction evidence="1 18 19">
        <text>(6R)-NADHX = (6S)-NADHX</text>
        <dbReference type="Rhea" id="RHEA:32215"/>
        <dbReference type="ChEBI" id="CHEBI:64074"/>
        <dbReference type="ChEBI" id="CHEBI:64075"/>
        <dbReference type="EC" id="5.1.99.6"/>
    </reaction>
</comment>
<dbReference type="EMBL" id="SMAK01000004">
    <property type="protein sequence ID" value="TCT11290.1"/>
    <property type="molecule type" value="Genomic_DNA"/>
</dbReference>
<keyword evidence="10 17" id="KW-0520">NAD</keyword>
<dbReference type="SUPFAM" id="SSF53613">
    <property type="entry name" value="Ribokinase-like"/>
    <property type="match status" value="1"/>
</dbReference>
<evidence type="ECO:0000256" key="1">
    <source>
        <dbReference type="ARBA" id="ARBA00000013"/>
    </source>
</evidence>
<comment type="catalytic activity">
    <reaction evidence="2 18 19">
        <text>(6R)-NADPHX = (6S)-NADPHX</text>
        <dbReference type="Rhea" id="RHEA:32227"/>
        <dbReference type="ChEBI" id="CHEBI:64076"/>
        <dbReference type="ChEBI" id="CHEBI:64077"/>
        <dbReference type="EC" id="5.1.99.6"/>
    </reaction>
</comment>
<feature type="binding site" evidence="17">
    <location>
        <position position="452"/>
    </location>
    <ligand>
        <name>(6S)-NADPHX</name>
        <dbReference type="ChEBI" id="CHEBI:64076"/>
    </ligand>
</feature>
<evidence type="ECO:0000256" key="10">
    <source>
        <dbReference type="ARBA" id="ARBA00023027"/>
    </source>
</evidence>
<evidence type="ECO:0000256" key="4">
    <source>
        <dbReference type="ARBA" id="ARBA00009524"/>
    </source>
</evidence>
<dbReference type="Gene3D" id="3.40.1190.20">
    <property type="match status" value="1"/>
</dbReference>
<dbReference type="InterPro" id="IPR004443">
    <property type="entry name" value="YjeF_N_dom"/>
</dbReference>
<dbReference type="GO" id="GO:0046872">
    <property type="term" value="F:metal ion binding"/>
    <property type="evidence" value="ECO:0007669"/>
    <property type="project" value="UniProtKB-UniRule"/>
</dbReference>
<comment type="catalytic activity">
    <reaction evidence="15 17 19">
        <text>(6S)-NADHX + ADP = AMP + phosphate + NADH + H(+)</text>
        <dbReference type="Rhea" id="RHEA:32223"/>
        <dbReference type="ChEBI" id="CHEBI:15378"/>
        <dbReference type="ChEBI" id="CHEBI:43474"/>
        <dbReference type="ChEBI" id="CHEBI:57945"/>
        <dbReference type="ChEBI" id="CHEBI:64074"/>
        <dbReference type="ChEBI" id="CHEBI:456215"/>
        <dbReference type="ChEBI" id="CHEBI:456216"/>
        <dbReference type="EC" id="4.2.1.136"/>
    </reaction>
</comment>
<evidence type="ECO:0000256" key="9">
    <source>
        <dbReference type="ARBA" id="ARBA00022958"/>
    </source>
</evidence>
<evidence type="ECO:0000256" key="6">
    <source>
        <dbReference type="ARBA" id="ARBA00022741"/>
    </source>
</evidence>
<evidence type="ECO:0000256" key="16">
    <source>
        <dbReference type="ARBA" id="ARBA00049209"/>
    </source>
</evidence>
<feature type="domain" description="YjeF C-terminal" evidence="20">
    <location>
        <begin position="233"/>
        <end position="506"/>
    </location>
</feature>
<dbReference type="NCBIfam" id="TIGR00197">
    <property type="entry name" value="yjeF_nterm"/>
    <property type="match status" value="1"/>
</dbReference>
<keyword evidence="12 17" id="KW-0456">Lyase</keyword>
<comment type="function">
    <text evidence="14 19">Bifunctional enzyme that catalyzes the epimerization of the S- and R-forms of NAD(P)HX and the dehydration of the S-form of NAD(P)HX at the expense of ADP, which is converted to AMP. This allows the repair of both epimers of NAD(P)HX, a damaged form of NAD(P)H that is a result of enzymatic or heat-dependent hydration.</text>
</comment>
<evidence type="ECO:0000256" key="12">
    <source>
        <dbReference type="ARBA" id="ARBA00023239"/>
    </source>
</evidence>
<feature type="binding site" evidence="18">
    <location>
        <position position="169"/>
    </location>
    <ligand>
        <name>K(+)</name>
        <dbReference type="ChEBI" id="CHEBI:29103"/>
    </ligand>
</feature>
<evidence type="ECO:0000256" key="19">
    <source>
        <dbReference type="PIRNR" id="PIRNR017184"/>
    </source>
</evidence>
<name>A0A4R3MCI7_9HYPH</name>
<dbReference type="PROSITE" id="PS51385">
    <property type="entry name" value="YJEF_N"/>
    <property type="match status" value="1"/>
</dbReference>
<evidence type="ECO:0000256" key="18">
    <source>
        <dbReference type="HAMAP-Rule" id="MF_01966"/>
    </source>
</evidence>
<dbReference type="PANTHER" id="PTHR12592:SF0">
    <property type="entry name" value="ATP-DEPENDENT (S)-NAD(P)H-HYDRATE DEHYDRATASE"/>
    <property type="match status" value="1"/>
</dbReference>
<organism evidence="22 23">
    <name type="scientific">Tepidamorphus gemmatus</name>
    <dbReference type="NCBI Taxonomy" id="747076"/>
    <lineage>
        <taxon>Bacteria</taxon>
        <taxon>Pseudomonadati</taxon>
        <taxon>Pseudomonadota</taxon>
        <taxon>Alphaproteobacteria</taxon>
        <taxon>Hyphomicrobiales</taxon>
        <taxon>Tepidamorphaceae</taxon>
        <taxon>Tepidamorphus</taxon>
    </lineage>
</organism>
<feature type="binding site" evidence="18">
    <location>
        <position position="73"/>
    </location>
    <ligand>
        <name>K(+)</name>
        <dbReference type="ChEBI" id="CHEBI:29103"/>
    </ligand>
</feature>
<keyword evidence="23" id="KW-1185">Reference proteome</keyword>
<dbReference type="InterPro" id="IPR000631">
    <property type="entry name" value="CARKD"/>
</dbReference>
<dbReference type="InterPro" id="IPR030677">
    <property type="entry name" value="Nnr"/>
</dbReference>
<dbReference type="NCBIfam" id="TIGR00196">
    <property type="entry name" value="yjeF_cterm"/>
    <property type="match status" value="1"/>
</dbReference>